<dbReference type="GO" id="GO:0044423">
    <property type="term" value="C:virion component"/>
    <property type="evidence" value="ECO:0007669"/>
    <property type="project" value="UniProtKB-KW"/>
</dbReference>
<dbReference type="NCBIfam" id="TIGR01554">
    <property type="entry name" value="major_cap_HK97"/>
    <property type="match status" value="1"/>
</dbReference>
<accession>A0A0F9QVN8</accession>
<dbReference type="AlphaFoldDB" id="A0A0F9QVN8"/>
<keyword evidence="2" id="KW-0946">Virion</keyword>
<dbReference type="SUPFAM" id="SSF56563">
    <property type="entry name" value="Major capsid protein gp5"/>
    <property type="match status" value="1"/>
</dbReference>
<protein>
    <recommendedName>
        <fullName evidence="4">Phage major capsid protein</fullName>
    </recommendedName>
</protein>
<dbReference type="InterPro" id="IPR024455">
    <property type="entry name" value="Phage_capsid"/>
</dbReference>
<name>A0A0F9QVN8_9ZZZZ</name>
<evidence type="ECO:0000256" key="2">
    <source>
        <dbReference type="ARBA" id="ARBA00022844"/>
    </source>
</evidence>
<organism evidence="3">
    <name type="scientific">marine sediment metagenome</name>
    <dbReference type="NCBI Taxonomy" id="412755"/>
    <lineage>
        <taxon>unclassified sequences</taxon>
        <taxon>metagenomes</taxon>
        <taxon>ecological metagenomes</taxon>
    </lineage>
</organism>
<dbReference type="EMBL" id="LAZR01001671">
    <property type="protein sequence ID" value="KKN41042.1"/>
    <property type="molecule type" value="Genomic_DNA"/>
</dbReference>
<evidence type="ECO:0008006" key="4">
    <source>
        <dbReference type="Google" id="ProtNLM"/>
    </source>
</evidence>
<proteinExistence type="predicted"/>
<gene>
    <name evidence="3" type="ORF">LCGC14_0727300</name>
</gene>
<comment type="caution">
    <text evidence="3">The sequence shown here is derived from an EMBL/GenBank/DDBJ whole genome shotgun (WGS) entry which is preliminary data.</text>
</comment>
<sequence>MLSNKELLAKAALETADFGGAGEARLTVEQAEAFVRIAQTPQAMLADVRTVLNNANSWEENKISFGRILHSAAEVGETGRLATGDQTKPGTGIVTMQTQLFRGEVLISDSIMEDNTEREGFSGTVTSMIAERVGVDVEDLFINGNIGGGDAFYGTLDGWLTQILNGPNSHVHNASGDADFQATLKVLLSSLPSQFKNDKANMRFYCSDVVEEAYRDLLSTRGTPLGDLTLQGTDPLKYQGISIKPVPLFPVDIGFSQIVLTHRMNLYAGWRRQVTLEPYRDPRDGGTTFIVTTRIDAKVGHLDAAAIATDVPTGDLGS</sequence>
<evidence type="ECO:0000256" key="1">
    <source>
        <dbReference type="ARBA" id="ARBA00004328"/>
    </source>
</evidence>
<comment type="subcellular location">
    <subcellularLocation>
        <location evidence="1">Virion</location>
    </subcellularLocation>
</comment>
<reference evidence="3" key="1">
    <citation type="journal article" date="2015" name="Nature">
        <title>Complex archaea that bridge the gap between prokaryotes and eukaryotes.</title>
        <authorList>
            <person name="Spang A."/>
            <person name="Saw J.H."/>
            <person name="Jorgensen S.L."/>
            <person name="Zaremba-Niedzwiedzka K."/>
            <person name="Martijn J."/>
            <person name="Lind A.E."/>
            <person name="van Eijk R."/>
            <person name="Schleper C."/>
            <person name="Guy L."/>
            <person name="Ettema T.J."/>
        </authorList>
    </citation>
    <scope>NUCLEOTIDE SEQUENCE</scope>
</reference>
<evidence type="ECO:0000313" key="3">
    <source>
        <dbReference type="EMBL" id="KKN41042.1"/>
    </source>
</evidence>